<gene>
    <name evidence="3" type="ORF">AVEN_38072_1</name>
</gene>
<dbReference type="Proteomes" id="UP000499080">
    <property type="component" value="Unassembled WGS sequence"/>
</dbReference>
<accession>A0A4Y2Q7L9</accession>
<feature type="signal peptide" evidence="2">
    <location>
        <begin position="1"/>
        <end position="17"/>
    </location>
</feature>
<feature type="chain" id="PRO_5021473130" evidence="2">
    <location>
        <begin position="18"/>
        <end position="95"/>
    </location>
</feature>
<comment type="caution">
    <text evidence="3">The sequence shown here is derived from an EMBL/GenBank/DDBJ whole genome shotgun (WGS) entry which is preliminary data.</text>
</comment>
<dbReference type="EMBL" id="BGPR01297544">
    <property type="protein sequence ID" value="GBN59083.1"/>
    <property type="molecule type" value="Genomic_DNA"/>
</dbReference>
<keyword evidence="4" id="KW-1185">Reference proteome</keyword>
<sequence length="95" mass="11136">MTSFASIDVFLLPEALAAESLHCDNYNYNEKSALLTGMYLLWILQFLQGSIWLLLRDNCKTISHRSTCKFEMCFREVQNRILNTVEETVFVFFEL</sequence>
<organism evidence="3 4">
    <name type="scientific">Araneus ventricosus</name>
    <name type="common">Orbweaver spider</name>
    <name type="synonym">Epeira ventricosa</name>
    <dbReference type="NCBI Taxonomy" id="182803"/>
    <lineage>
        <taxon>Eukaryota</taxon>
        <taxon>Metazoa</taxon>
        <taxon>Ecdysozoa</taxon>
        <taxon>Arthropoda</taxon>
        <taxon>Chelicerata</taxon>
        <taxon>Arachnida</taxon>
        <taxon>Araneae</taxon>
        <taxon>Araneomorphae</taxon>
        <taxon>Entelegynae</taxon>
        <taxon>Araneoidea</taxon>
        <taxon>Araneidae</taxon>
        <taxon>Araneus</taxon>
    </lineage>
</organism>
<feature type="transmembrane region" description="Helical" evidence="1">
    <location>
        <begin position="33"/>
        <end position="55"/>
    </location>
</feature>
<evidence type="ECO:0000313" key="3">
    <source>
        <dbReference type="EMBL" id="GBN59083.1"/>
    </source>
</evidence>
<dbReference type="AlphaFoldDB" id="A0A4Y2Q7L9"/>
<evidence type="ECO:0000256" key="2">
    <source>
        <dbReference type="SAM" id="SignalP"/>
    </source>
</evidence>
<evidence type="ECO:0000313" key="4">
    <source>
        <dbReference type="Proteomes" id="UP000499080"/>
    </source>
</evidence>
<keyword evidence="2" id="KW-0732">Signal</keyword>
<keyword evidence="1" id="KW-0812">Transmembrane</keyword>
<protein>
    <submittedName>
        <fullName evidence="3">Uncharacterized protein</fullName>
    </submittedName>
</protein>
<keyword evidence="1" id="KW-1133">Transmembrane helix</keyword>
<name>A0A4Y2Q7L9_ARAVE</name>
<evidence type="ECO:0000256" key="1">
    <source>
        <dbReference type="SAM" id="Phobius"/>
    </source>
</evidence>
<proteinExistence type="predicted"/>
<keyword evidence="1" id="KW-0472">Membrane</keyword>
<reference evidence="3 4" key="1">
    <citation type="journal article" date="2019" name="Sci. Rep.">
        <title>Orb-weaving spider Araneus ventricosus genome elucidates the spidroin gene catalogue.</title>
        <authorList>
            <person name="Kono N."/>
            <person name="Nakamura H."/>
            <person name="Ohtoshi R."/>
            <person name="Moran D.A.P."/>
            <person name="Shinohara A."/>
            <person name="Yoshida Y."/>
            <person name="Fujiwara M."/>
            <person name="Mori M."/>
            <person name="Tomita M."/>
            <person name="Arakawa K."/>
        </authorList>
    </citation>
    <scope>NUCLEOTIDE SEQUENCE [LARGE SCALE GENOMIC DNA]</scope>
</reference>